<gene>
    <name evidence="1" type="ORF">SAMN05421663_10237</name>
</gene>
<proteinExistence type="predicted"/>
<accession>A0A1G6KJG3</accession>
<keyword evidence="2" id="KW-1185">Reference proteome</keyword>
<dbReference type="EMBL" id="FMZB01000002">
    <property type="protein sequence ID" value="SDC31104.1"/>
    <property type="molecule type" value="Genomic_DNA"/>
</dbReference>
<dbReference type="Proteomes" id="UP000198666">
    <property type="component" value="Unassembled WGS sequence"/>
</dbReference>
<organism evidence="1 2">
    <name type="scientific">Terribacillus halophilus</name>
    <dbReference type="NCBI Taxonomy" id="361279"/>
    <lineage>
        <taxon>Bacteria</taxon>
        <taxon>Bacillati</taxon>
        <taxon>Bacillota</taxon>
        <taxon>Bacilli</taxon>
        <taxon>Bacillales</taxon>
        <taxon>Bacillaceae</taxon>
        <taxon>Terribacillus</taxon>
    </lineage>
</organism>
<sequence>MQERNDGYVVGYTRDLAAIDLLPPSGKACHHPLNYAAFNRDYQTALFGNRYEYIRRDEAVSGMIPAQQYFGFDDLAGEAMEFWLEI</sequence>
<reference evidence="2" key="1">
    <citation type="submission" date="2016-10" db="EMBL/GenBank/DDBJ databases">
        <authorList>
            <person name="Varghese N."/>
            <person name="Submissions S."/>
        </authorList>
    </citation>
    <scope>NUCLEOTIDE SEQUENCE [LARGE SCALE GENOMIC DNA]</scope>
    <source>
        <strain evidence="2">DSM 21620</strain>
    </source>
</reference>
<protein>
    <submittedName>
        <fullName evidence="1">Uncharacterized protein</fullName>
    </submittedName>
</protein>
<evidence type="ECO:0000313" key="1">
    <source>
        <dbReference type="EMBL" id="SDC31104.1"/>
    </source>
</evidence>
<dbReference type="STRING" id="361279.SAMN05421663_10237"/>
<evidence type="ECO:0000313" key="2">
    <source>
        <dbReference type="Proteomes" id="UP000198666"/>
    </source>
</evidence>
<name>A0A1G6KJG3_9BACI</name>
<dbReference type="AlphaFoldDB" id="A0A1G6KJG3"/>